<keyword evidence="4" id="KW-1185">Reference proteome</keyword>
<dbReference type="GO" id="GO:0016787">
    <property type="term" value="F:hydrolase activity"/>
    <property type="evidence" value="ECO:0007669"/>
    <property type="project" value="UniProtKB-KW"/>
</dbReference>
<feature type="domain" description="Protein kinase" evidence="2">
    <location>
        <begin position="99"/>
        <end position="382"/>
    </location>
</feature>
<dbReference type="InterPro" id="IPR051681">
    <property type="entry name" value="Ser/Thr_Kinases-Pseudokinases"/>
</dbReference>
<accession>A0AAW0EFG7</accession>
<name>A0AAW0EFG7_9AGAR</name>
<organism evidence="3 4">
    <name type="scientific">Favolaschia claudopus</name>
    <dbReference type="NCBI Taxonomy" id="2862362"/>
    <lineage>
        <taxon>Eukaryota</taxon>
        <taxon>Fungi</taxon>
        <taxon>Dikarya</taxon>
        <taxon>Basidiomycota</taxon>
        <taxon>Agaricomycotina</taxon>
        <taxon>Agaricomycetes</taxon>
        <taxon>Agaricomycetidae</taxon>
        <taxon>Agaricales</taxon>
        <taxon>Marasmiineae</taxon>
        <taxon>Mycenaceae</taxon>
        <taxon>Favolaschia</taxon>
    </lineage>
</organism>
<sequence>MFRTSYLRPNSLSRLRLTPISRQRLRSTSSSYSKESRRSSDHSSDGRGSSWLSGFSDAGSDYSSQSSPPSASTPLDLTRYDHRLDLRFQGLDLTGQITKLEKYPFESGRSADIYRGMLTSTSAEQQTLRISIKIFRRMHHESDALEQTMKSIYSEALIWRRLVHINVLPFLGIALDLGPSPALISPFCASGPIMKYLKQRPNGPSERLQMTIDVGAGLEYLHSEGIIHGNLCTKKILVTEDGVPVVCGYGMSKTLGSTSQSTSLFSTSARFTPPECFLGDSGCLRTESTDAYAFSMVSLEILSGLEPYHHLPTEHTVVAQILRGKFPTRTHLDPHVVNDSIWRLLTSIWKDKPHSRPKISDLVRRLREMGPEVNEVCLHRFFFSSSEADEKSSSGEETFFEHHALQSIPGRDLKGLITQDDQYPFAGGGNANIYRGKLKRSDGRKIRVAIKMFRVSDDGSGQLEDIVRKLKREVEVWSKLRHKNILPFIGVCNDLAPSPVLISPFYKFGHVGSYLTKHPQINRGDIVRGVTSGLQYLHNNEIIHGDLKVQNVLVDKRGNPCICDFGISKIMNRAGFTTASVGTAPYMAPELFLVVDNYATDTDHPTTTKASDVYSFGLLVLEILTSEPLKGRPSKPIITVKLLENLHPKRADYDTEILTDKVWGVLEQCWAFEPRSRPKISLVSRRLSE</sequence>
<gene>
    <name evidence="3" type="ORF">R3P38DRAFT_2490798</name>
</gene>
<dbReference type="SUPFAM" id="SSF56112">
    <property type="entry name" value="Protein kinase-like (PK-like)"/>
    <property type="match status" value="2"/>
</dbReference>
<evidence type="ECO:0000259" key="2">
    <source>
        <dbReference type="PROSITE" id="PS50011"/>
    </source>
</evidence>
<dbReference type="GO" id="GO:0005524">
    <property type="term" value="F:ATP binding"/>
    <property type="evidence" value="ECO:0007669"/>
    <property type="project" value="InterPro"/>
</dbReference>
<dbReference type="InterPro" id="IPR008271">
    <property type="entry name" value="Ser/Thr_kinase_AS"/>
</dbReference>
<protein>
    <submittedName>
        <fullName evidence="3">Glycoside hydrolase family 76 protein</fullName>
    </submittedName>
</protein>
<comment type="caution">
    <text evidence="3">The sequence shown here is derived from an EMBL/GenBank/DDBJ whole genome shotgun (WGS) entry which is preliminary data.</text>
</comment>
<feature type="compositionally biased region" description="Basic and acidic residues" evidence="1">
    <location>
        <begin position="34"/>
        <end position="45"/>
    </location>
</feature>
<dbReference type="InterPro" id="IPR001245">
    <property type="entry name" value="Ser-Thr/Tyr_kinase_cat_dom"/>
</dbReference>
<dbReference type="GO" id="GO:0004674">
    <property type="term" value="F:protein serine/threonine kinase activity"/>
    <property type="evidence" value="ECO:0007669"/>
    <property type="project" value="TreeGrafter"/>
</dbReference>
<dbReference type="Gene3D" id="1.10.510.10">
    <property type="entry name" value="Transferase(Phosphotransferase) domain 1"/>
    <property type="match status" value="2"/>
</dbReference>
<dbReference type="Proteomes" id="UP001362999">
    <property type="component" value="Unassembled WGS sequence"/>
</dbReference>
<dbReference type="SMART" id="SM00220">
    <property type="entry name" value="S_TKc"/>
    <property type="match status" value="1"/>
</dbReference>
<keyword evidence="3" id="KW-0378">Hydrolase</keyword>
<dbReference type="PANTHER" id="PTHR44329">
    <property type="entry name" value="SERINE/THREONINE-PROTEIN KINASE TNNI3K-RELATED"/>
    <property type="match status" value="1"/>
</dbReference>
<proteinExistence type="predicted"/>
<evidence type="ECO:0000256" key="1">
    <source>
        <dbReference type="SAM" id="MobiDB-lite"/>
    </source>
</evidence>
<evidence type="ECO:0000313" key="4">
    <source>
        <dbReference type="Proteomes" id="UP001362999"/>
    </source>
</evidence>
<dbReference type="PANTHER" id="PTHR44329:SF214">
    <property type="entry name" value="PROTEIN KINASE DOMAIN-CONTAINING PROTEIN"/>
    <property type="match status" value="1"/>
</dbReference>
<dbReference type="PROSITE" id="PS00108">
    <property type="entry name" value="PROTEIN_KINASE_ST"/>
    <property type="match status" value="1"/>
</dbReference>
<evidence type="ECO:0000313" key="3">
    <source>
        <dbReference type="EMBL" id="KAK7063450.1"/>
    </source>
</evidence>
<feature type="region of interest" description="Disordered" evidence="1">
    <location>
        <begin position="17"/>
        <end position="50"/>
    </location>
</feature>
<dbReference type="Pfam" id="PF07714">
    <property type="entry name" value="PK_Tyr_Ser-Thr"/>
    <property type="match status" value="2"/>
</dbReference>
<dbReference type="InterPro" id="IPR011009">
    <property type="entry name" value="Kinase-like_dom_sf"/>
</dbReference>
<dbReference type="AlphaFoldDB" id="A0AAW0EFG7"/>
<reference evidence="3 4" key="1">
    <citation type="journal article" date="2024" name="J Genomics">
        <title>Draft genome sequencing and assembly of Favolaschia claudopus CIRM-BRFM 2984 isolated from oak limbs.</title>
        <authorList>
            <person name="Navarro D."/>
            <person name="Drula E."/>
            <person name="Chaduli D."/>
            <person name="Cazenave R."/>
            <person name="Ahrendt S."/>
            <person name="Wang J."/>
            <person name="Lipzen A."/>
            <person name="Daum C."/>
            <person name="Barry K."/>
            <person name="Grigoriev I.V."/>
            <person name="Favel A."/>
            <person name="Rosso M.N."/>
            <person name="Martin F."/>
        </authorList>
    </citation>
    <scope>NUCLEOTIDE SEQUENCE [LARGE SCALE GENOMIC DNA]</scope>
    <source>
        <strain evidence="3 4">CIRM-BRFM 2984</strain>
    </source>
</reference>
<dbReference type="InterPro" id="IPR000719">
    <property type="entry name" value="Prot_kinase_dom"/>
</dbReference>
<feature type="domain" description="Protein kinase" evidence="2">
    <location>
        <begin position="419"/>
        <end position="689"/>
    </location>
</feature>
<dbReference type="PROSITE" id="PS50011">
    <property type="entry name" value="PROTEIN_KINASE_DOM"/>
    <property type="match status" value="2"/>
</dbReference>
<dbReference type="EMBL" id="JAWWNJ010000001">
    <property type="protein sequence ID" value="KAK7063450.1"/>
    <property type="molecule type" value="Genomic_DNA"/>
</dbReference>